<evidence type="ECO:0000256" key="1">
    <source>
        <dbReference type="SAM" id="MobiDB-lite"/>
    </source>
</evidence>
<proteinExistence type="predicted"/>
<dbReference type="EMBL" id="JACJIP010000008">
    <property type="protein sequence ID" value="MBA9085147.1"/>
    <property type="molecule type" value="Genomic_DNA"/>
</dbReference>
<sequence>MAKSIKRGVGYVVLLVVGVTLGMQLAETGTGTVYGPAWNQSNTVIENDANHLPGGTYNTPIGGQNTGIQQATQPNPTPAELLLPAPVEPVVDRFADKTAHLLQEASRKGIHWFASLFGPSTPSAE</sequence>
<keyword evidence="3" id="KW-1185">Reference proteome</keyword>
<reference evidence="2 3" key="1">
    <citation type="submission" date="2020-08" db="EMBL/GenBank/DDBJ databases">
        <title>Genomic Encyclopedia of Type Strains, Phase III (KMG-III): the genomes of soil and plant-associated and newly described type strains.</title>
        <authorList>
            <person name="Whitman W."/>
        </authorList>
    </citation>
    <scope>NUCLEOTIDE SEQUENCE [LARGE SCALE GENOMIC DNA]</scope>
    <source>
        <strain evidence="2 3">CECT 8693</strain>
    </source>
</reference>
<comment type="caution">
    <text evidence="2">The sequence shown here is derived from an EMBL/GenBank/DDBJ whole genome shotgun (WGS) entry which is preliminary data.</text>
</comment>
<protein>
    <submittedName>
        <fullName evidence="2">Uncharacterized protein</fullName>
    </submittedName>
</protein>
<evidence type="ECO:0000313" key="3">
    <source>
        <dbReference type="Proteomes" id="UP000567067"/>
    </source>
</evidence>
<dbReference type="RefSeq" id="WP_182535076.1">
    <property type="nucleotide sequence ID" value="NZ_JACJIP010000008.1"/>
</dbReference>
<accession>A0A7W3SS56</accession>
<feature type="region of interest" description="Disordered" evidence="1">
    <location>
        <begin position="49"/>
        <end position="77"/>
    </location>
</feature>
<evidence type="ECO:0000313" key="2">
    <source>
        <dbReference type="EMBL" id="MBA9085147.1"/>
    </source>
</evidence>
<dbReference type="AlphaFoldDB" id="A0A7W3SS56"/>
<gene>
    <name evidence="2" type="ORF">FHR92_001611</name>
</gene>
<organism evidence="2 3">
    <name type="scientific">Fontibacillus solani</name>
    <dbReference type="NCBI Taxonomy" id="1572857"/>
    <lineage>
        <taxon>Bacteria</taxon>
        <taxon>Bacillati</taxon>
        <taxon>Bacillota</taxon>
        <taxon>Bacilli</taxon>
        <taxon>Bacillales</taxon>
        <taxon>Paenibacillaceae</taxon>
        <taxon>Fontibacillus</taxon>
    </lineage>
</organism>
<name>A0A7W3SS56_9BACL</name>
<feature type="compositionally biased region" description="Polar residues" evidence="1">
    <location>
        <begin position="56"/>
        <end position="74"/>
    </location>
</feature>
<dbReference type="Proteomes" id="UP000567067">
    <property type="component" value="Unassembled WGS sequence"/>
</dbReference>